<dbReference type="InterPro" id="IPR050571">
    <property type="entry name" value="Class-IV_PLP-Dep_Aminotrnsfr"/>
</dbReference>
<evidence type="ECO:0000256" key="1">
    <source>
        <dbReference type="ARBA" id="ARBA00001933"/>
    </source>
</evidence>
<keyword evidence="6" id="KW-0808">Transferase</keyword>
<reference evidence="6 7" key="1">
    <citation type="submission" date="2016-10" db="EMBL/GenBank/DDBJ databases">
        <authorList>
            <person name="Varghese N."/>
            <person name="Submissions S."/>
        </authorList>
    </citation>
    <scope>NUCLEOTIDE SEQUENCE [LARGE SCALE GENOMIC DNA]</scope>
    <source>
        <strain evidence="6 7">BS2775</strain>
    </source>
</reference>
<dbReference type="CDD" id="cd00449">
    <property type="entry name" value="PLPDE_IV"/>
    <property type="match status" value="1"/>
</dbReference>
<evidence type="ECO:0000256" key="5">
    <source>
        <dbReference type="RuleBase" id="RU004516"/>
    </source>
</evidence>
<dbReference type="Pfam" id="PF01063">
    <property type="entry name" value="Aminotran_4"/>
    <property type="match status" value="1"/>
</dbReference>
<protein>
    <submittedName>
        <fullName evidence="6">Branched-chain amino acid aminotransferase</fullName>
    </submittedName>
</protein>
<dbReference type="InterPro" id="IPR036038">
    <property type="entry name" value="Aminotransferase-like"/>
</dbReference>
<dbReference type="SUPFAM" id="SSF56752">
    <property type="entry name" value="D-aminoacid aminotransferase-like PLP-dependent enzymes"/>
    <property type="match status" value="1"/>
</dbReference>
<evidence type="ECO:0000256" key="4">
    <source>
        <dbReference type="RuleBase" id="RU004106"/>
    </source>
</evidence>
<dbReference type="Proteomes" id="UP000183653">
    <property type="component" value="Chromosome I"/>
</dbReference>
<dbReference type="InterPro" id="IPR018300">
    <property type="entry name" value="Aminotrans_IV_CS"/>
</dbReference>
<dbReference type="InterPro" id="IPR001544">
    <property type="entry name" value="Aminotrans_IV"/>
</dbReference>
<keyword evidence="7" id="KW-1185">Reference proteome</keyword>
<dbReference type="InterPro" id="IPR043131">
    <property type="entry name" value="BCAT-like_N"/>
</dbReference>
<dbReference type="Gene3D" id="3.20.10.10">
    <property type="entry name" value="D-amino Acid Aminotransferase, subunit A, domain 2"/>
    <property type="match status" value="1"/>
</dbReference>
<organism evidence="6 7">
    <name type="scientific">Pseudomonas orientalis</name>
    <dbReference type="NCBI Taxonomy" id="76758"/>
    <lineage>
        <taxon>Bacteria</taxon>
        <taxon>Pseudomonadati</taxon>
        <taxon>Pseudomonadota</taxon>
        <taxon>Gammaproteobacteria</taxon>
        <taxon>Pseudomonadales</taxon>
        <taxon>Pseudomonadaceae</taxon>
        <taxon>Pseudomonas</taxon>
    </lineage>
</organism>
<evidence type="ECO:0000256" key="2">
    <source>
        <dbReference type="ARBA" id="ARBA00009320"/>
    </source>
</evidence>
<comment type="cofactor">
    <cofactor evidence="1 5">
        <name>pyridoxal 5'-phosphate</name>
        <dbReference type="ChEBI" id="CHEBI:597326"/>
    </cofactor>
</comment>
<proteinExistence type="inferred from homology"/>
<dbReference type="PANTHER" id="PTHR42743">
    <property type="entry name" value="AMINO-ACID AMINOTRANSFERASE"/>
    <property type="match status" value="1"/>
</dbReference>
<dbReference type="InterPro" id="IPR043132">
    <property type="entry name" value="BCAT-like_C"/>
</dbReference>
<evidence type="ECO:0000256" key="3">
    <source>
        <dbReference type="ARBA" id="ARBA00022898"/>
    </source>
</evidence>
<dbReference type="PROSITE" id="PS00770">
    <property type="entry name" value="AA_TRANSFER_CLASS_4"/>
    <property type="match status" value="1"/>
</dbReference>
<dbReference type="PANTHER" id="PTHR42743:SF5">
    <property type="entry name" value="AMINODEOXYCHORISMATE LYASE"/>
    <property type="match status" value="1"/>
</dbReference>
<dbReference type="GO" id="GO:0046394">
    <property type="term" value="P:carboxylic acid biosynthetic process"/>
    <property type="evidence" value="ECO:0007669"/>
    <property type="project" value="UniProtKB-ARBA"/>
</dbReference>
<dbReference type="Gene3D" id="3.30.470.10">
    <property type="match status" value="1"/>
</dbReference>
<keyword evidence="3 5" id="KW-0663">Pyridoxal phosphate</keyword>
<accession>A0A1H2E747</accession>
<evidence type="ECO:0000313" key="6">
    <source>
        <dbReference type="EMBL" id="SDT90937.1"/>
    </source>
</evidence>
<dbReference type="OrthoDB" id="21319at2"/>
<dbReference type="AlphaFoldDB" id="A0A1H2E747"/>
<dbReference type="RefSeq" id="WP_057722348.1">
    <property type="nucleotide sequence ID" value="NZ_JYLM01000002.1"/>
</dbReference>
<name>A0A1H2E747_9PSED</name>
<keyword evidence="6" id="KW-0032">Aminotransferase</keyword>
<evidence type="ECO:0000313" key="7">
    <source>
        <dbReference type="Proteomes" id="UP000183653"/>
    </source>
</evidence>
<dbReference type="EMBL" id="LT629782">
    <property type="protein sequence ID" value="SDT90937.1"/>
    <property type="molecule type" value="Genomic_DNA"/>
</dbReference>
<comment type="similarity">
    <text evidence="2 4">Belongs to the class-IV pyridoxal-phosphate-dependent aminotransferase family.</text>
</comment>
<dbReference type="GO" id="GO:0008483">
    <property type="term" value="F:transaminase activity"/>
    <property type="evidence" value="ECO:0007669"/>
    <property type="project" value="UniProtKB-KW"/>
</dbReference>
<gene>
    <name evidence="6" type="ORF">SAMN04490197_0755</name>
</gene>
<sequence length="282" mass="31773">MTTAIAWLDGQYLQTDQITFSPVTHSLSYASSVYEGMRSYDARIFKCEEHLQRLQQSAQLFKHQLHYSNATLTDACNELLARNGLVDAYIKIIVFYDDADVSFMGRGCRSKVVIFVLPFAPKSATTPYRLTIANWRRAPAHCHPYQAKNSSTYALSFLSFRDKGDAFDDVLFLSTTDTVCESSGSNVFFVKGNQLITPTTEMALAGITRRVIIDELSHTLDLQIVQRDISSSELGHFDGAFLCGTAMEITEVSRIDDVIYEKNPWVESLTAEYKKIVMRSSH</sequence>